<dbReference type="InterPro" id="IPR051219">
    <property type="entry name" value="Heterochromatin_chromo-domain"/>
</dbReference>
<dbReference type="PANTHER" id="PTHR22812">
    <property type="entry name" value="CHROMOBOX PROTEIN"/>
    <property type="match status" value="1"/>
</dbReference>
<dbReference type="AlphaFoldDB" id="A0A0N8DHR8"/>
<sequence>MVKRVKRTELFSCTRPLLDQTATRKPAQEKLSSLRTSYYKRLTYSSLSRREVWSSSGRVQENNSVLFTLFTMSRSTRSKVEKQDKSETNVDLETQKNVEEKYVVEKVVDKRKRKGAVQYLLKWKGYDESENTWEQAENMDCPDLISEFENQTKRMKKEEEYIVEKIMDKRVRKGKVQYLLKWKGFDHSTNTWENEENMDCPGLISEFENEKKKAGKSKEELYTVEQIMDKRIVKGKVQYLLKWKGYDHSQNTWESHENMECPDLIAAFEKIEKQRESHNKNRKSARNSL</sequence>
<dbReference type="InterPro" id="IPR017984">
    <property type="entry name" value="Chromo_dom_subgr"/>
</dbReference>
<accession>A0A0N8DHR8</accession>
<dbReference type="InterPro" id="IPR016197">
    <property type="entry name" value="Chromo-like_dom_sf"/>
</dbReference>
<keyword evidence="2" id="KW-0539">Nucleus</keyword>
<reference evidence="3" key="1">
    <citation type="submission" date="2015-10" db="EMBL/GenBank/DDBJ databases">
        <title>EvidentialGene: Evidence-directed Construction of Complete mRNA Transcriptomes without Genomes.</title>
        <authorList>
            <person name="Gilbert D.G."/>
        </authorList>
    </citation>
    <scope>NUCLEOTIDE SEQUENCE</scope>
</reference>
<dbReference type="GO" id="GO:0005634">
    <property type="term" value="C:nucleus"/>
    <property type="evidence" value="ECO:0007669"/>
    <property type="project" value="UniProtKB-SubCell"/>
</dbReference>
<dbReference type="Pfam" id="PF00385">
    <property type="entry name" value="Chromo"/>
    <property type="match status" value="3"/>
</dbReference>
<dbReference type="InterPro" id="IPR023780">
    <property type="entry name" value="Chromo_domain"/>
</dbReference>
<dbReference type="EMBL" id="GDIQ01024116">
    <property type="protein sequence ID" value="JAN70621.1"/>
    <property type="molecule type" value="Transcribed_RNA"/>
</dbReference>
<organism evidence="3">
    <name type="scientific">Daphnia magna</name>
    <dbReference type="NCBI Taxonomy" id="35525"/>
    <lineage>
        <taxon>Eukaryota</taxon>
        <taxon>Metazoa</taxon>
        <taxon>Ecdysozoa</taxon>
        <taxon>Arthropoda</taxon>
        <taxon>Crustacea</taxon>
        <taxon>Branchiopoda</taxon>
        <taxon>Diplostraca</taxon>
        <taxon>Cladocera</taxon>
        <taxon>Anomopoda</taxon>
        <taxon>Daphniidae</taxon>
        <taxon>Daphnia</taxon>
    </lineage>
</organism>
<dbReference type="Gene3D" id="2.40.50.40">
    <property type="match status" value="3"/>
</dbReference>
<comment type="subcellular location">
    <subcellularLocation>
        <location evidence="1">Nucleus</location>
    </subcellularLocation>
</comment>
<dbReference type="PRINTS" id="PR00504">
    <property type="entry name" value="CHROMODOMAIN"/>
</dbReference>
<dbReference type="PROSITE" id="PS00598">
    <property type="entry name" value="CHROMO_1"/>
    <property type="match status" value="2"/>
</dbReference>
<proteinExistence type="predicted"/>
<dbReference type="InterPro" id="IPR023779">
    <property type="entry name" value="Chromodomain_CS"/>
</dbReference>
<dbReference type="SMART" id="SM00298">
    <property type="entry name" value="CHROMO"/>
    <property type="match status" value="3"/>
</dbReference>
<dbReference type="GO" id="GO:0005694">
    <property type="term" value="C:chromosome"/>
    <property type="evidence" value="ECO:0007669"/>
    <property type="project" value="UniProtKB-ARBA"/>
</dbReference>
<dbReference type="InterPro" id="IPR000953">
    <property type="entry name" value="Chromo/chromo_shadow_dom"/>
</dbReference>
<evidence type="ECO:0000313" key="3">
    <source>
        <dbReference type="EMBL" id="JAN70621.1"/>
    </source>
</evidence>
<dbReference type="PROSITE" id="PS50013">
    <property type="entry name" value="CHROMO_2"/>
    <property type="match status" value="3"/>
</dbReference>
<dbReference type="SUPFAM" id="SSF54160">
    <property type="entry name" value="Chromo domain-like"/>
    <property type="match status" value="3"/>
</dbReference>
<protein>
    <submittedName>
        <fullName evidence="3">Chromobox protein</fullName>
    </submittedName>
</protein>
<evidence type="ECO:0000256" key="2">
    <source>
        <dbReference type="ARBA" id="ARBA00023242"/>
    </source>
</evidence>
<dbReference type="OrthoDB" id="6354892at2759"/>
<name>A0A0N8DHR8_9CRUS</name>
<evidence type="ECO:0000256" key="1">
    <source>
        <dbReference type="ARBA" id="ARBA00004123"/>
    </source>
</evidence>